<keyword evidence="6 7" id="KW-0472">Membrane</keyword>
<sequence length="470" mass="53170">MWYNYHGGDNQWMLTLIAILVILFFFATKSYMKIGQDLKRLEGVMKSPIFSYVNATLNGLSTIRSNGIEIEKLMRKRFNELQDRHSGTWYLFLTCAIAVVADLIMCLFLACICFCLIPMNETIEFSESVSLMTSVERILQYMNLPKKEPITSDNPPSPTWPSQGQLILKDVNMKYHIDDSPVLKNLNASIEPGWKIGMVGRIDAGKSSLISALFRLFNEGLEGEIKIDGRDTSTMDLSKLRCKISIIPINHYTETLKSPIFSYVNATLNGLSTIRSNGIEIEKLMRKRFNELQDRHSGTWYLFLTCAIAVVADLIMCLFLACICFCLIPMNETIEFSESVSLMTSVERILQYMNLPKKEPITSDNPPSPTWPSQGQLILKDVNMKYHIDDSPVLKNLNASIEPGWKIGMVGRIDAGKSSLISALFRLFNEGLEGEIKIDGRDTSTMDLSKLRCKISIIPINHYTETCALF</sequence>
<name>F4WYQ3_ACREC</name>
<dbReference type="EMBL" id="GL888455">
    <property type="protein sequence ID" value="EGI60688.1"/>
    <property type="molecule type" value="Genomic_DNA"/>
</dbReference>
<evidence type="ECO:0000256" key="7">
    <source>
        <dbReference type="SAM" id="Phobius"/>
    </source>
</evidence>
<accession>F4WYQ3</accession>
<keyword evidence="3" id="KW-0547">Nucleotide-binding</keyword>
<keyword evidence="4" id="KW-0067">ATP-binding</keyword>
<dbReference type="PANTHER" id="PTHR24223">
    <property type="entry name" value="ATP-BINDING CASSETTE SUB-FAMILY C"/>
    <property type="match status" value="1"/>
</dbReference>
<dbReference type="GO" id="GO:0005524">
    <property type="term" value="F:ATP binding"/>
    <property type="evidence" value="ECO:0007669"/>
    <property type="project" value="UniProtKB-KW"/>
</dbReference>
<feature type="domain" description="ABC transmembrane type-1" evidence="8">
    <location>
        <begin position="12"/>
        <end position="143"/>
    </location>
</feature>
<proteinExistence type="predicted"/>
<keyword evidence="1" id="KW-0813">Transport</keyword>
<protein>
    <submittedName>
        <fullName evidence="9">Multidrug resistance-associated protein 4</fullName>
    </submittedName>
</protein>
<evidence type="ECO:0000313" key="9">
    <source>
        <dbReference type="EMBL" id="EGI60688.1"/>
    </source>
</evidence>
<evidence type="ECO:0000256" key="4">
    <source>
        <dbReference type="ARBA" id="ARBA00022840"/>
    </source>
</evidence>
<dbReference type="Gene3D" id="3.40.50.300">
    <property type="entry name" value="P-loop containing nucleotide triphosphate hydrolases"/>
    <property type="match status" value="2"/>
</dbReference>
<dbReference type="SUPFAM" id="SSF52540">
    <property type="entry name" value="P-loop containing nucleoside triphosphate hydrolases"/>
    <property type="match status" value="2"/>
</dbReference>
<dbReference type="GO" id="GO:0016887">
    <property type="term" value="F:ATP hydrolysis activity"/>
    <property type="evidence" value="ECO:0007669"/>
    <property type="project" value="InterPro"/>
</dbReference>
<evidence type="ECO:0000256" key="1">
    <source>
        <dbReference type="ARBA" id="ARBA00022448"/>
    </source>
</evidence>
<evidence type="ECO:0000256" key="6">
    <source>
        <dbReference type="ARBA" id="ARBA00023136"/>
    </source>
</evidence>
<keyword evidence="2 7" id="KW-0812">Transmembrane</keyword>
<evidence type="ECO:0000256" key="5">
    <source>
        <dbReference type="ARBA" id="ARBA00022989"/>
    </source>
</evidence>
<evidence type="ECO:0000256" key="3">
    <source>
        <dbReference type="ARBA" id="ARBA00022741"/>
    </source>
</evidence>
<dbReference type="OrthoDB" id="10068891at2759"/>
<dbReference type="GO" id="GO:0016020">
    <property type="term" value="C:membrane"/>
    <property type="evidence" value="ECO:0007669"/>
    <property type="project" value="InterPro"/>
</dbReference>
<dbReference type="InterPro" id="IPR003439">
    <property type="entry name" value="ABC_transporter-like_ATP-bd"/>
</dbReference>
<dbReference type="Pfam" id="PF00664">
    <property type="entry name" value="ABC_membrane"/>
    <property type="match status" value="1"/>
</dbReference>
<evidence type="ECO:0000259" key="8">
    <source>
        <dbReference type="PROSITE" id="PS50929"/>
    </source>
</evidence>
<dbReference type="InterPro" id="IPR027417">
    <property type="entry name" value="P-loop_NTPase"/>
</dbReference>
<dbReference type="InterPro" id="IPR011527">
    <property type="entry name" value="ABC1_TM_dom"/>
</dbReference>
<dbReference type="InterPro" id="IPR036640">
    <property type="entry name" value="ABC1_TM_sf"/>
</dbReference>
<dbReference type="Proteomes" id="UP000007755">
    <property type="component" value="Unassembled WGS sequence"/>
</dbReference>
<dbReference type="PROSITE" id="PS50929">
    <property type="entry name" value="ABC_TM1F"/>
    <property type="match status" value="1"/>
</dbReference>
<reference evidence="9" key="1">
    <citation type="submission" date="2011-02" db="EMBL/GenBank/DDBJ databases">
        <title>The genome of the leaf-cutting ant Acromyrmex echinatior suggests key adaptations to social evolution and fungus farming.</title>
        <authorList>
            <person name="Nygaard S."/>
            <person name="Zhang G."/>
        </authorList>
    </citation>
    <scope>NUCLEOTIDE SEQUENCE</scope>
</reference>
<evidence type="ECO:0000313" key="10">
    <source>
        <dbReference type="Proteomes" id="UP000007755"/>
    </source>
</evidence>
<dbReference type="InterPro" id="IPR050173">
    <property type="entry name" value="ABC_transporter_C-like"/>
</dbReference>
<dbReference type="STRING" id="103372.F4WYQ3"/>
<dbReference type="GO" id="GO:0140359">
    <property type="term" value="F:ABC-type transporter activity"/>
    <property type="evidence" value="ECO:0007669"/>
    <property type="project" value="InterPro"/>
</dbReference>
<dbReference type="SUPFAM" id="SSF90123">
    <property type="entry name" value="ABC transporter transmembrane region"/>
    <property type="match status" value="2"/>
</dbReference>
<keyword evidence="5 7" id="KW-1133">Transmembrane helix</keyword>
<dbReference type="Gene3D" id="1.20.1560.10">
    <property type="entry name" value="ABC transporter type 1, transmembrane domain"/>
    <property type="match status" value="1"/>
</dbReference>
<evidence type="ECO:0000256" key="2">
    <source>
        <dbReference type="ARBA" id="ARBA00022692"/>
    </source>
</evidence>
<feature type="transmembrane region" description="Helical" evidence="7">
    <location>
        <begin position="89"/>
        <end position="119"/>
    </location>
</feature>
<dbReference type="InParanoid" id="F4WYQ3"/>
<gene>
    <name evidence="9" type="ORF">G5I_11110</name>
</gene>
<dbReference type="Pfam" id="PF00005">
    <property type="entry name" value="ABC_tran"/>
    <property type="match status" value="2"/>
</dbReference>
<keyword evidence="10" id="KW-1185">Reference proteome</keyword>
<dbReference type="AlphaFoldDB" id="F4WYQ3"/>
<feature type="transmembrane region" description="Helical" evidence="7">
    <location>
        <begin position="12"/>
        <end position="32"/>
    </location>
</feature>
<dbReference type="eggNOG" id="KOG0054">
    <property type="taxonomic scope" value="Eukaryota"/>
</dbReference>
<feature type="transmembrane region" description="Helical" evidence="7">
    <location>
        <begin position="300"/>
        <end position="328"/>
    </location>
</feature>
<dbReference type="PANTHER" id="PTHR24223:SF415">
    <property type="entry name" value="FI20190P1"/>
    <property type="match status" value="1"/>
</dbReference>
<organism evidence="10">
    <name type="scientific">Acromyrmex echinatior</name>
    <name type="common">Panamanian leafcutter ant</name>
    <name type="synonym">Acromyrmex octospinosus echinatior</name>
    <dbReference type="NCBI Taxonomy" id="103372"/>
    <lineage>
        <taxon>Eukaryota</taxon>
        <taxon>Metazoa</taxon>
        <taxon>Ecdysozoa</taxon>
        <taxon>Arthropoda</taxon>
        <taxon>Hexapoda</taxon>
        <taxon>Insecta</taxon>
        <taxon>Pterygota</taxon>
        <taxon>Neoptera</taxon>
        <taxon>Endopterygota</taxon>
        <taxon>Hymenoptera</taxon>
        <taxon>Apocrita</taxon>
        <taxon>Aculeata</taxon>
        <taxon>Formicoidea</taxon>
        <taxon>Formicidae</taxon>
        <taxon>Myrmicinae</taxon>
        <taxon>Acromyrmex</taxon>
    </lineage>
</organism>